<dbReference type="SUPFAM" id="SSF52172">
    <property type="entry name" value="CheY-like"/>
    <property type="match status" value="1"/>
</dbReference>
<evidence type="ECO:0000256" key="1">
    <source>
        <dbReference type="PROSITE-ProRule" id="PRU00169"/>
    </source>
</evidence>
<dbReference type="InterPro" id="IPR021800">
    <property type="entry name" value="DUF3369"/>
</dbReference>
<dbReference type="Gene3D" id="3.40.50.2300">
    <property type="match status" value="1"/>
</dbReference>
<dbReference type="InterPro" id="IPR003607">
    <property type="entry name" value="HD/PDEase_dom"/>
</dbReference>
<dbReference type="InterPro" id="IPR001789">
    <property type="entry name" value="Sig_transdc_resp-reg_receiver"/>
</dbReference>
<dbReference type="PROSITE" id="PS51832">
    <property type="entry name" value="HD_GYP"/>
    <property type="match status" value="1"/>
</dbReference>
<evidence type="ECO:0000259" key="3">
    <source>
        <dbReference type="PROSITE" id="PS51832"/>
    </source>
</evidence>
<feature type="domain" description="HD-GYP" evidence="3">
    <location>
        <begin position="315"/>
        <end position="512"/>
    </location>
</feature>
<feature type="modified residue" description="4-aspartylphosphate" evidence="1">
    <location>
        <position position="81"/>
    </location>
</feature>
<reference evidence="4 5" key="1">
    <citation type="submission" date="2021-02" db="EMBL/GenBank/DDBJ databases">
        <title>Niveibacterium changnyeongensis HC41.</title>
        <authorList>
            <person name="Kang M."/>
        </authorList>
    </citation>
    <scope>NUCLEOTIDE SEQUENCE [LARGE SCALE GENOMIC DNA]</scope>
    <source>
        <strain evidence="4 5">HC41</strain>
    </source>
</reference>
<evidence type="ECO:0000259" key="2">
    <source>
        <dbReference type="PROSITE" id="PS50110"/>
    </source>
</evidence>
<sequence>MELLFADDEPPLPGSDVPSPSIPPWKMLVVDDDPEVIAVTRLALTGFEFLGRRVQILSAHSGEAGREIFEREPDIAVALIDVVMETEDAGLRLVEFIRSGCDNHTTRVYLRTGQPGHAPVDRVIRDYDIDDYKEKTELTAQKLRTLLYSGLRAYRDITALQRQRDGMRRVILATSDILRTGSLREFASAVLGQLTELLGLRDTAIYCLVLPAQAAGGRSARTLAASGSLVQFADQGALDSLPPAIAARFQEALTRKESLHGDKDYVLYHRSFSGQENLLYVELTHPIASHERELLELYAINVSLTFENLSVMEEMQATQGEVVGMLGDAVEQLGTSSAAHVQRVARVSQALARAAGVDEATARLILLAAPLHDVGKVAVADSILLKAGALDPDEWAAMKAHTELGAELLARSRREVMQIAATIARGHHEHWDGSGYPSGLAGDAIPLVARVVSLADAFDSLASDRPYRVRWSDEQIRTYLQEQAGKRFDPQLVALLLGDFARYVALRAEVREA</sequence>
<gene>
    <name evidence="4" type="ORF">JY500_14340</name>
</gene>
<dbReference type="InterPro" id="IPR052020">
    <property type="entry name" value="Cyclic_di-GMP/3'3'-cGAMP_PDE"/>
</dbReference>
<dbReference type="EMBL" id="CP071060">
    <property type="protein sequence ID" value="QSI75668.1"/>
    <property type="molecule type" value="Genomic_DNA"/>
</dbReference>
<accession>A0ABX7M1M0</accession>
<dbReference type="Pfam" id="PF11849">
    <property type="entry name" value="DUF3369"/>
    <property type="match status" value="1"/>
</dbReference>
<organism evidence="4 5">
    <name type="scientific">Niveibacterium microcysteis</name>
    <dbReference type="NCBI Taxonomy" id="2811415"/>
    <lineage>
        <taxon>Bacteria</taxon>
        <taxon>Pseudomonadati</taxon>
        <taxon>Pseudomonadota</taxon>
        <taxon>Betaproteobacteria</taxon>
        <taxon>Rhodocyclales</taxon>
        <taxon>Rhodocyclaceae</taxon>
        <taxon>Niveibacterium</taxon>
    </lineage>
</organism>
<dbReference type="InterPro" id="IPR037522">
    <property type="entry name" value="HD_GYP_dom"/>
</dbReference>
<dbReference type="Pfam" id="PF13487">
    <property type="entry name" value="HD_5"/>
    <property type="match status" value="1"/>
</dbReference>
<dbReference type="SMART" id="SM00471">
    <property type="entry name" value="HDc"/>
    <property type="match status" value="1"/>
</dbReference>
<keyword evidence="5" id="KW-1185">Reference proteome</keyword>
<proteinExistence type="predicted"/>
<protein>
    <submittedName>
        <fullName evidence="4">DUF3369 domain-containing protein</fullName>
    </submittedName>
</protein>
<dbReference type="PANTHER" id="PTHR45228">
    <property type="entry name" value="CYCLIC DI-GMP PHOSPHODIESTERASE TM_0186-RELATED"/>
    <property type="match status" value="1"/>
</dbReference>
<dbReference type="SUPFAM" id="SSF109604">
    <property type="entry name" value="HD-domain/PDEase-like"/>
    <property type="match status" value="1"/>
</dbReference>
<feature type="domain" description="Response regulatory" evidence="2">
    <location>
        <begin position="26"/>
        <end position="150"/>
    </location>
</feature>
<dbReference type="PROSITE" id="PS50110">
    <property type="entry name" value="RESPONSE_REGULATORY"/>
    <property type="match status" value="1"/>
</dbReference>
<dbReference type="Proteomes" id="UP000663570">
    <property type="component" value="Chromosome"/>
</dbReference>
<dbReference type="Gene3D" id="1.10.3210.10">
    <property type="entry name" value="Hypothetical protein af1432"/>
    <property type="match status" value="1"/>
</dbReference>
<evidence type="ECO:0000313" key="4">
    <source>
        <dbReference type="EMBL" id="QSI75668.1"/>
    </source>
</evidence>
<name>A0ABX7M1M0_9RHOO</name>
<dbReference type="InterPro" id="IPR011006">
    <property type="entry name" value="CheY-like_superfamily"/>
</dbReference>
<dbReference type="RefSeq" id="WP_206253465.1">
    <property type="nucleotide sequence ID" value="NZ_CP071060.1"/>
</dbReference>
<evidence type="ECO:0000313" key="5">
    <source>
        <dbReference type="Proteomes" id="UP000663570"/>
    </source>
</evidence>
<dbReference type="CDD" id="cd00077">
    <property type="entry name" value="HDc"/>
    <property type="match status" value="1"/>
</dbReference>
<dbReference type="PANTHER" id="PTHR45228:SF9">
    <property type="entry name" value="3'3'-CGAMP-SPECIFIC PHOSPHODIESTERASE 2"/>
    <property type="match status" value="1"/>
</dbReference>
<keyword evidence="1" id="KW-0597">Phosphoprotein</keyword>